<name>A0A0A9CFP1_ARUDO</name>
<proteinExistence type="predicted"/>
<evidence type="ECO:0000313" key="1">
    <source>
        <dbReference type="EMBL" id="JAD70337.1"/>
    </source>
</evidence>
<dbReference type="EMBL" id="GBRH01227558">
    <property type="protein sequence ID" value="JAD70337.1"/>
    <property type="molecule type" value="Transcribed_RNA"/>
</dbReference>
<dbReference type="AlphaFoldDB" id="A0A0A9CFP1"/>
<reference evidence="1" key="1">
    <citation type="submission" date="2014-09" db="EMBL/GenBank/DDBJ databases">
        <authorList>
            <person name="Magalhaes I.L.F."/>
            <person name="Oliveira U."/>
            <person name="Santos F.R."/>
            <person name="Vidigal T.H.D.A."/>
            <person name="Brescovit A.D."/>
            <person name="Santos A.J."/>
        </authorList>
    </citation>
    <scope>NUCLEOTIDE SEQUENCE</scope>
    <source>
        <tissue evidence="1">Shoot tissue taken approximately 20 cm above the soil surface</tissue>
    </source>
</reference>
<accession>A0A0A9CFP1</accession>
<sequence length="24" mass="3058">MMLLYIRFICTTKVYNWRSYGFNH</sequence>
<protein>
    <submittedName>
        <fullName evidence="1">Uncharacterized protein</fullName>
    </submittedName>
</protein>
<reference evidence="1" key="2">
    <citation type="journal article" date="2015" name="Data Brief">
        <title>Shoot transcriptome of the giant reed, Arundo donax.</title>
        <authorList>
            <person name="Barrero R.A."/>
            <person name="Guerrero F.D."/>
            <person name="Moolhuijzen P."/>
            <person name="Goolsby J.A."/>
            <person name="Tidwell J."/>
            <person name="Bellgard S.E."/>
            <person name="Bellgard M.I."/>
        </authorList>
    </citation>
    <scope>NUCLEOTIDE SEQUENCE</scope>
    <source>
        <tissue evidence="1">Shoot tissue taken approximately 20 cm above the soil surface</tissue>
    </source>
</reference>
<organism evidence="1">
    <name type="scientific">Arundo donax</name>
    <name type="common">Giant reed</name>
    <name type="synonym">Donax arundinaceus</name>
    <dbReference type="NCBI Taxonomy" id="35708"/>
    <lineage>
        <taxon>Eukaryota</taxon>
        <taxon>Viridiplantae</taxon>
        <taxon>Streptophyta</taxon>
        <taxon>Embryophyta</taxon>
        <taxon>Tracheophyta</taxon>
        <taxon>Spermatophyta</taxon>
        <taxon>Magnoliopsida</taxon>
        <taxon>Liliopsida</taxon>
        <taxon>Poales</taxon>
        <taxon>Poaceae</taxon>
        <taxon>PACMAD clade</taxon>
        <taxon>Arundinoideae</taxon>
        <taxon>Arundineae</taxon>
        <taxon>Arundo</taxon>
    </lineage>
</organism>